<evidence type="ECO:0000313" key="7">
    <source>
        <dbReference type="EMBL" id="OOC59296.1"/>
    </source>
</evidence>
<feature type="domain" description="O-antigen ligase-related" evidence="6">
    <location>
        <begin position="212"/>
        <end position="350"/>
    </location>
</feature>
<keyword evidence="4 5" id="KW-0472">Membrane</keyword>
<accession>A0ABX3JRC3</accession>
<feature type="transmembrane region" description="Helical" evidence="5">
    <location>
        <begin position="343"/>
        <end position="362"/>
    </location>
</feature>
<feature type="transmembrane region" description="Helical" evidence="5">
    <location>
        <begin position="229"/>
        <end position="247"/>
    </location>
</feature>
<keyword evidence="2 5" id="KW-0812">Transmembrane</keyword>
<organism evidence="7 8">
    <name type="scientific">Paenibacillus ihbetae</name>
    <dbReference type="NCBI Taxonomy" id="1870820"/>
    <lineage>
        <taxon>Bacteria</taxon>
        <taxon>Bacillati</taxon>
        <taxon>Bacillota</taxon>
        <taxon>Bacilli</taxon>
        <taxon>Bacillales</taxon>
        <taxon>Paenibacillaceae</taxon>
        <taxon>Paenibacillus</taxon>
    </lineage>
</organism>
<keyword evidence="3 5" id="KW-1133">Transmembrane helix</keyword>
<feature type="transmembrane region" description="Helical" evidence="5">
    <location>
        <begin position="83"/>
        <end position="102"/>
    </location>
</feature>
<evidence type="ECO:0000259" key="6">
    <source>
        <dbReference type="Pfam" id="PF04932"/>
    </source>
</evidence>
<feature type="transmembrane region" description="Helical" evidence="5">
    <location>
        <begin position="254"/>
        <end position="272"/>
    </location>
</feature>
<dbReference type="InterPro" id="IPR051533">
    <property type="entry name" value="WaaL-like"/>
</dbReference>
<feature type="transmembrane region" description="Helical" evidence="5">
    <location>
        <begin position="205"/>
        <end position="223"/>
    </location>
</feature>
<evidence type="ECO:0000256" key="1">
    <source>
        <dbReference type="ARBA" id="ARBA00004141"/>
    </source>
</evidence>
<proteinExistence type="predicted"/>
<dbReference type="Pfam" id="PF04932">
    <property type="entry name" value="Wzy_C"/>
    <property type="match status" value="1"/>
</dbReference>
<dbReference type="PANTHER" id="PTHR37422:SF13">
    <property type="entry name" value="LIPOPOLYSACCHARIDE BIOSYNTHESIS PROTEIN PA4999-RELATED"/>
    <property type="match status" value="1"/>
</dbReference>
<evidence type="ECO:0000256" key="2">
    <source>
        <dbReference type="ARBA" id="ARBA00022692"/>
    </source>
</evidence>
<evidence type="ECO:0000256" key="4">
    <source>
        <dbReference type="ARBA" id="ARBA00023136"/>
    </source>
</evidence>
<evidence type="ECO:0000256" key="5">
    <source>
        <dbReference type="SAM" id="Phobius"/>
    </source>
</evidence>
<reference evidence="7 8" key="1">
    <citation type="submission" date="2016-12" db="EMBL/GenBank/DDBJ databases">
        <title>Genome sequencing and description of Paenibacillus sp. nov. from high altitude lake in the Indian Trans- Himalayas.</title>
        <authorList>
            <person name="Kiran S."/>
            <person name="Swarnkar M.K."/>
            <person name="Rana A."/>
            <person name="Tewari R."/>
            <person name="Gulati A."/>
        </authorList>
    </citation>
    <scope>NUCLEOTIDE SEQUENCE [LARGE SCALE GENOMIC DNA]</scope>
    <source>
        <strain evidence="7 8">IHBB 9951</strain>
    </source>
</reference>
<dbReference type="InterPro" id="IPR007016">
    <property type="entry name" value="O-antigen_ligase-rel_domated"/>
</dbReference>
<comment type="caution">
    <text evidence="7">The sequence shown here is derived from an EMBL/GenBank/DDBJ whole genome shotgun (WGS) entry which is preliminary data.</text>
</comment>
<evidence type="ECO:0000313" key="8">
    <source>
        <dbReference type="Proteomes" id="UP000189059"/>
    </source>
</evidence>
<dbReference type="RefSeq" id="WP_077570338.1">
    <property type="nucleotide sequence ID" value="NZ_MRVI01000002.1"/>
</dbReference>
<evidence type="ECO:0000256" key="3">
    <source>
        <dbReference type="ARBA" id="ARBA00022989"/>
    </source>
</evidence>
<sequence length="437" mass="48679">MLYTLAIIILIVALSWWRPEIGMAVAVQSYLIRSAINKPTYIGQTGGADDDPLLSLVIPCIIFGVILLKRFQKGDSYERYNIRVLDTLFYLLGVVLIVGALYSPLQNDALMVSAKYFALGISFYYFGRLYFSKHMDIEKATSNFLIATWAMALLLGVYAYFQSFGVDYFRLTIGNAHPIPFSLLIAAGVLINVYWLFMPSLKIKIRMLLFTSLLILMIIFISTNTRGTILSLAVATIFMVSAPVLQGKVRIRSLFFGFIGLLSSLIVITQLIPDTADTVVDNLKLIISEEQGVSIDERAMAHEDALRIFSENILLGVGTAGFKSFSEIEYPHNAMLEMLSENGLLGGIALGLVYLVIIMLLLKIIVKYNGLPLLIGSLVVLCMVEMQFSFTLWMHKLFFLFCGLMVSITIKSKTSGKNNGNLLLPVSHTRIVKKTII</sequence>
<dbReference type="EMBL" id="MRVI01000002">
    <property type="protein sequence ID" value="OOC59296.1"/>
    <property type="molecule type" value="Genomic_DNA"/>
</dbReference>
<keyword evidence="8" id="KW-1185">Reference proteome</keyword>
<dbReference type="PANTHER" id="PTHR37422">
    <property type="entry name" value="TEICHURONIC ACID BIOSYNTHESIS PROTEIN TUAE"/>
    <property type="match status" value="1"/>
</dbReference>
<feature type="transmembrane region" description="Helical" evidence="5">
    <location>
        <begin position="181"/>
        <end position="198"/>
    </location>
</feature>
<comment type="subcellular location">
    <subcellularLocation>
        <location evidence="1">Membrane</location>
        <topology evidence="1">Multi-pass membrane protein</topology>
    </subcellularLocation>
</comment>
<gene>
    <name evidence="7" type="ORF">BBD40_27120</name>
</gene>
<protein>
    <recommendedName>
        <fullName evidence="6">O-antigen ligase-related domain-containing protein</fullName>
    </recommendedName>
</protein>
<feature type="transmembrane region" description="Helical" evidence="5">
    <location>
        <begin position="53"/>
        <end position="71"/>
    </location>
</feature>
<feature type="transmembrane region" description="Helical" evidence="5">
    <location>
        <begin position="143"/>
        <end position="161"/>
    </location>
</feature>
<dbReference type="Proteomes" id="UP000189059">
    <property type="component" value="Unassembled WGS sequence"/>
</dbReference>
<feature type="transmembrane region" description="Helical" evidence="5">
    <location>
        <begin position="114"/>
        <end position="131"/>
    </location>
</feature>
<feature type="transmembrane region" description="Helical" evidence="5">
    <location>
        <begin position="369"/>
        <end position="386"/>
    </location>
</feature>
<name>A0ABX3JRC3_9BACL</name>